<keyword evidence="2" id="KW-0597">Phosphoprotein</keyword>
<dbReference type="InterPro" id="IPR036291">
    <property type="entry name" value="NAD(P)-bd_dom_sf"/>
</dbReference>
<evidence type="ECO:0000256" key="2">
    <source>
        <dbReference type="ARBA" id="ARBA00022553"/>
    </source>
</evidence>
<dbReference type="Gene3D" id="1.10.1200.10">
    <property type="entry name" value="ACP-like"/>
    <property type="match status" value="1"/>
</dbReference>
<keyword evidence="1" id="KW-0596">Phosphopantetheine</keyword>
<dbReference type="PANTHER" id="PTHR43439:SF2">
    <property type="entry name" value="ENZYME, PUTATIVE (JCVI)-RELATED"/>
    <property type="match status" value="1"/>
</dbReference>
<dbReference type="Pfam" id="PF00501">
    <property type="entry name" value="AMP-binding"/>
    <property type="match status" value="1"/>
</dbReference>
<dbReference type="InterPro" id="IPR000873">
    <property type="entry name" value="AMP-dep_synth/lig_dom"/>
</dbReference>
<evidence type="ECO:0000259" key="3">
    <source>
        <dbReference type="PROSITE" id="PS50075"/>
    </source>
</evidence>
<dbReference type="AlphaFoldDB" id="A0A2T3AIP8"/>
<dbReference type="Gene3D" id="3.40.50.720">
    <property type="entry name" value="NAD(P)-binding Rossmann-like Domain"/>
    <property type="match status" value="1"/>
</dbReference>
<evidence type="ECO:0000313" key="4">
    <source>
        <dbReference type="EMBL" id="PSR99252.1"/>
    </source>
</evidence>
<dbReference type="PROSITE" id="PS50075">
    <property type="entry name" value="CARRIER"/>
    <property type="match status" value="1"/>
</dbReference>
<dbReference type="STRING" id="2025994.A0A2T3AIP8"/>
<dbReference type="PANTHER" id="PTHR43439">
    <property type="entry name" value="PHENYLACETATE-COENZYME A LIGASE"/>
    <property type="match status" value="1"/>
</dbReference>
<dbReference type="SUPFAM" id="SSF56801">
    <property type="entry name" value="Acetyl-CoA synthetase-like"/>
    <property type="match status" value="1"/>
</dbReference>
<dbReference type="InterPro" id="IPR042099">
    <property type="entry name" value="ANL_N_sf"/>
</dbReference>
<dbReference type="EMBL" id="KZ678385">
    <property type="protein sequence ID" value="PSR99252.1"/>
    <property type="molecule type" value="Genomic_DNA"/>
</dbReference>
<dbReference type="Pfam" id="PF07993">
    <property type="entry name" value="NAD_binding_4"/>
    <property type="match status" value="1"/>
</dbReference>
<dbReference type="SUPFAM" id="SSF51735">
    <property type="entry name" value="NAD(P)-binding Rossmann-fold domains"/>
    <property type="match status" value="1"/>
</dbReference>
<dbReference type="InParanoid" id="A0A2T3AIP8"/>
<name>A0A2T3AIP8_9PEZI</name>
<evidence type="ECO:0000256" key="1">
    <source>
        <dbReference type="ARBA" id="ARBA00022450"/>
    </source>
</evidence>
<organism evidence="4 5">
    <name type="scientific">Coniella lustricola</name>
    <dbReference type="NCBI Taxonomy" id="2025994"/>
    <lineage>
        <taxon>Eukaryota</taxon>
        <taxon>Fungi</taxon>
        <taxon>Dikarya</taxon>
        <taxon>Ascomycota</taxon>
        <taxon>Pezizomycotina</taxon>
        <taxon>Sordariomycetes</taxon>
        <taxon>Sordariomycetidae</taxon>
        <taxon>Diaporthales</taxon>
        <taxon>Schizoparmaceae</taxon>
        <taxon>Coniella</taxon>
    </lineage>
</organism>
<dbReference type="Pfam" id="PF23562">
    <property type="entry name" value="AMP-binding_C_3"/>
    <property type="match status" value="1"/>
</dbReference>
<dbReference type="InterPro" id="IPR051414">
    <property type="entry name" value="Adenylate-forming_Reductase"/>
</dbReference>
<dbReference type="Gene3D" id="3.40.50.12780">
    <property type="entry name" value="N-terminal domain of ligase-like"/>
    <property type="match status" value="1"/>
</dbReference>
<feature type="domain" description="Carrier" evidence="3">
    <location>
        <begin position="619"/>
        <end position="697"/>
    </location>
</feature>
<reference evidence="4 5" key="1">
    <citation type="journal article" date="2018" name="Mycol. Prog.">
        <title>Coniella lustricola, a new species from submerged detritus.</title>
        <authorList>
            <person name="Raudabaugh D.B."/>
            <person name="Iturriaga T."/>
            <person name="Carver A."/>
            <person name="Mondo S."/>
            <person name="Pangilinan J."/>
            <person name="Lipzen A."/>
            <person name="He G."/>
            <person name="Amirebrahimi M."/>
            <person name="Grigoriev I.V."/>
            <person name="Miller A.N."/>
        </authorList>
    </citation>
    <scope>NUCLEOTIDE SEQUENCE [LARGE SCALE GENOMIC DNA]</scope>
    <source>
        <strain evidence="4 5">B22-T-1</strain>
    </source>
</reference>
<proteinExistence type="predicted"/>
<dbReference type="Proteomes" id="UP000241462">
    <property type="component" value="Unassembled WGS sequence"/>
</dbReference>
<protein>
    <recommendedName>
        <fullName evidence="3">Carrier domain-containing protein</fullName>
    </recommendedName>
</protein>
<dbReference type="InterPro" id="IPR013120">
    <property type="entry name" value="FAR_NAD-bd"/>
</dbReference>
<evidence type="ECO:0000313" key="5">
    <source>
        <dbReference type="Proteomes" id="UP000241462"/>
    </source>
</evidence>
<dbReference type="InterPro" id="IPR036736">
    <property type="entry name" value="ACP-like_sf"/>
</dbReference>
<dbReference type="OrthoDB" id="429813at2759"/>
<dbReference type="InterPro" id="IPR009081">
    <property type="entry name" value="PP-bd_ACP"/>
</dbReference>
<gene>
    <name evidence="4" type="ORF">BD289DRAFT_361380</name>
</gene>
<keyword evidence="5" id="KW-1185">Reference proteome</keyword>
<accession>A0A2T3AIP8</accession>
<sequence>MTRPTRTVRFQVNGWNDDKKTACAHDELSPTSISASCSALTANPSYFTCTLGQAARWNANRPHPFKTVNHLIDEQANELRQRPAVNFPGGCYSDDGREMKTEFTYRELRHYSLVAAARLRRRLQVASRADSSTAGLLCSSTPEFLVTWLGLMRLGMSVMVLAPQLEENAIRHLCSTKDVSVVFADGRNYDTAKHLKNGIFAINISHVLHNLRCDPSPSIVPANCQPSDLAYLFHTSGTSSGLPKPIPQTHHAAVGVLARLPGGEGHATLSTTPLYHGGISDCFRAWSGGATIHLFPGTQPITAANVCRAVDLADTYLQGAYPVKYFTAVPYVLQMLATDGSSTTDHSSPGMRLLRRMELVGVGGAALSPSLGDALVANGVNLLSRFGSAECGFLLSSHRDYANDLEWSWLRADPALQPGGYSFEPRDNQDSGPPLFEFVVGPEWPHRSKTNRPDGSFATADLFEKHPSIPNAWRYHSRADAQIALVNGKKFDPAPVESDLLASEVGSRILSDAMIFGTGREAPGLLLIPRWDGDQLSSAQVIEELWPTVAAMNAETQSHAKLAKENIAVVRVKNGETAVLPKSSKGTIMRRKAEKMFSSEIEALYNGGPTEEDSFRDEIPDSEVPSELQKLFDDVLGRHVNTSRDLFAQGVDSIACSRLRQRILKAFFPKSDTLIPLNVIYDQGSIERISSYILRLRHSNDLTVVPNGAAGEEVNEEQLMLDLVEKYRHAIQSPTGSFDLHNGCVVVLTGVTGFLGTHILDLLLRDNKAAKIVCLVRAQNPEDAHGRVMESLVSRDLRSVDEVFEDDKRIVCLPYDFSAPRLGLADAEWKQLAREATIIIHSAWPVNFSLKLNSFEDQLQGLCHLLELRDTTVNSAARFVFISSIAAVSSADHHDRPILETLSSEPEDASPRGYSRSKWVAENICAMAKVEKSPIIIIRVGQLCGNSQGVWNTTEAYPIMLSSSKITGCLPDLADEALSWLPVDVAAQAVLDLSFQTRETPSGRGARYAKMPVYHVCNTHIEPTWTDMVGWLAKEASIAKIQIVSPQDWLRRLEAALEHRNHPARSLLHVWQSAYSRERAGHGAVFDTKRADDASQTMRTVKPLTKEDLLRMWTWIQSNV</sequence>